<organism evidence="1 2">
    <name type="scientific">Undibacterium baiyunense</name>
    <dbReference type="NCBI Taxonomy" id="2828731"/>
    <lineage>
        <taxon>Bacteria</taxon>
        <taxon>Pseudomonadati</taxon>
        <taxon>Pseudomonadota</taxon>
        <taxon>Betaproteobacteria</taxon>
        <taxon>Burkholderiales</taxon>
        <taxon>Oxalobacteraceae</taxon>
        <taxon>Undibacterium</taxon>
    </lineage>
</organism>
<reference evidence="1 2" key="1">
    <citation type="submission" date="2021-04" db="EMBL/GenBank/DDBJ databases">
        <title>novel species isolated from subtropical streams in China.</title>
        <authorList>
            <person name="Lu H."/>
        </authorList>
    </citation>
    <scope>NUCLEOTIDE SEQUENCE [LARGE SCALE GENOMIC DNA]</scope>
    <source>
        <strain evidence="1 2">BYS107W</strain>
    </source>
</reference>
<evidence type="ECO:0000313" key="1">
    <source>
        <dbReference type="EMBL" id="MBR7745835.1"/>
    </source>
</evidence>
<dbReference type="InterPro" id="IPR025500">
    <property type="entry name" value="DUF4390"/>
</dbReference>
<name>A0A941I2D9_9BURK</name>
<gene>
    <name evidence="1" type="ORF">KDM92_04530</name>
</gene>
<proteinExistence type="predicted"/>
<keyword evidence="2" id="KW-1185">Reference proteome</keyword>
<comment type="caution">
    <text evidence="1">The sequence shown here is derived from an EMBL/GenBank/DDBJ whole genome shotgun (WGS) entry which is preliminary data.</text>
</comment>
<dbReference type="Proteomes" id="UP000680158">
    <property type="component" value="Unassembled WGS sequence"/>
</dbReference>
<dbReference type="AlphaFoldDB" id="A0A941I2D9"/>
<protein>
    <submittedName>
        <fullName evidence="1">DUF4390 domain-containing protein</fullName>
    </submittedName>
</protein>
<dbReference type="Pfam" id="PF14334">
    <property type="entry name" value="DUF4390"/>
    <property type="match status" value="1"/>
</dbReference>
<sequence>MCFAPMLFSSAYVQAADVEVMNAKLESTDEGYRVFVSFSFELGSDLKNAINEGIPVSFTAEVEINRPRWYWFDEKTIRSSQTVRIQYDLWRRQYTAAVNGGLKQNFASLEEAMALVWRPRRWLVADKKALNPSATYNVAVRLKLDSNQLSKPMLITSFSNSDWRLASEWKRFTFKADDK</sequence>
<dbReference type="EMBL" id="JAGSPM010000002">
    <property type="protein sequence ID" value="MBR7745835.1"/>
    <property type="molecule type" value="Genomic_DNA"/>
</dbReference>
<accession>A0A941I2D9</accession>
<evidence type="ECO:0000313" key="2">
    <source>
        <dbReference type="Proteomes" id="UP000680158"/>
    </source>
</evidence>